<dbReference type="EMBL" id="MLJW01000008">
    <property type="protein sequence ID" value="OIR15974.1"/>
    <property type="molecule type" value="Genomic_DNA"/>
</dbReference>
<gene>
    <name evidence="2" type="ORF">GALL_34750</name>
</gene>
<accession>A0A1J5TV44</accession>
<feature type="transmembrane region" description="Helical" evidence="1">
    <location>
        <begin position="272"/>
        <end position="293"/>
    </location>
</feature>
<sequence length="298" mass="34401">MKTNKESEHLRWLVFIGFVGAITFGGYFLLYPQTLFKPGEELFDFGYNLGLAGGLMMLVLLLYPLRKRVRIFQKIGVLPSWFKWHMVLGILGPLTIIFHSTYHVYIPYVHPTGSPNAAVAMLCMLLVSGSGTFGRLFYTKIHHGLYGRQATLKELQAEMEQTGDVKSMFSFAPGVEKALEEFRVRSGQYSKVSSYNFIQFINVGLQAFSLSRSLPKELYAVMQAQAGQNNFKDAQLANMERLYLDYREKIRAYLKAVRDAAQFHTYERLFSWWHVFHIPLVYMMVFSAFYHVYAVHAY</sequence>
<keyword evidence="1" id="KW-0812">Transmembrane</keyword>
<proteinExistence type="predicted"/>
<feature type="transmembrane region" description="Helical" evidence="1">
    <location>
        <begin position="86"/>
        <end position="105"/>
    </location>
</feature>
<comment type="caution">
    <text evidence="2">The sequence shown here is derived from an EMBL/GenBank/DDBJ whole genome shotgun (WGS) entry which is preliminary data.</text>
</comment>
<reference evidence="2" key="1">
    <citation type="submission" date="2016-10" db="EMBL/GenBank/DDBJ databases">
        <title>Sequence of Gallionella enrichment culture.</title>
        <authorList>
            <person name="Poehlein A."/>
            <person name="Muehling M."/>
            <person name="Daniel R."/>
        </authorList>
    </citation>
    <scope>NUCLEOTIDE SEQUENCE</scope>
</reference>
<organism evidence="2">
    <name type="scientific">mine drainage metagenome</name>
    <dbReference type="NCBI Taxonomy" id="410659"/>
    <lineage>
        <taxon>unclassified sequences</taxon>
        <taxon>metagenomes</taxon>
        <taxon>ecological metagenomes</taxon>
    </lineage>
</organism>
<keyword evidence="1" id="KW-0472">Membrane</keyword>
<keyword evidence="1" id="KW-1133">Transmembrane helix</keyword>
<feature type="transmembrane region" description="Helical" evidence="1">
    <location>
        <begin position="45"/>
        <end position="65"/>
    </location>
</feature>
<name>A0A1J5TV44_9ZZZZ</name>
<protein>
    <submittedName>
        <fullName evidence="2">Uncharacterized protein</fullName>
    </submittedName>
</protein>
<evidence type="ECO:0000313" key="2">
    <source>
        <dbReference type="EMBL" id="OIR15974.1"/>
    </source>
</evidence>
<dbReference type="AlphaFoldDB" id="A0A1J5TV44"/>
<feature type="transmembrane region" description="Helical" evidence="1">
    <location>
        <begin position="12"/>
        <end position="30"/>
    </location>
</feature>
<feature type="transmembrane region" description="Helical" evidence="1">
    <location>
        <begin position="117"/>
        <end position="138"/>
    </location>
</feature>
<evidence type="ECO:0000256" key="1">
    <source>
        <dbReference type="SAM" id="Phobius"/>
    </source>
</evidence>